<dbReference type="AlphaFoldDB" id="D7LQ82"/>
<protein>
    <submittedName>
        <fullName evidence="3">Uncharacterized protein</fullName>
    </submittedName>
</protein>
<sequence length="76" mass="8423">MSLLMMIALTSMSLLLTAGESIPTTLDGPFKPLTRRFDPSLRRGSDDLPIDHPRLRKRNVSSDFPEQIVLGSDSIP</sequence>
<evidence type="ECO:0000313" key="4">
    <source>
        <dbReference type="Proteomes" id="UP000008694"/>
    </source>
</evidence>
<dbReference type="Proteomes" id="UP000008694">
    <property type="component" value="Unassembled WGS sequence"/>
</dbReference>
<dbReference type="STRING" id="81972.D7LQ82"/>
<evidence type="ECO:0000256" key="2">
    <source>
        <dbReference type="SAM" id="SignalP"/>
    </source>
</evidence>
<organism evidence="4">
    <name type="scientific">Arabidopsis lyrata subsp. lyrata</name>
    <name type="common">Lyre-leaved rock-cress</name>
    <dbReference type="NCBI Taxonomy" id="81972"/>
    <lineage>
        <taxon>Eukaryota</taxon>
        <taxon>Viridiplantae</taxon>
        <taxon>Streptophyta</taxon>
        <taxon>Embryophyta</taxon>
        <taxon>Tracheophyta</taxon>
        <taxon>Spermatophyta</taxon>
        <taxon>Magnoliopsida</taxon>
        <taxon>eudicotyledons</taxon>
        <taxon>Gunneridae</taxon>
        <taxon>Pentapetalae</taxon>
        <taxon>rosids</taxon>
        <taxon>malvids</taxon>
        <taxon>Brassicales</taxon>
        <taxon>Brassicaceae</taxon>
        <taxon>Camelineae</taxon>
        <taxon>Arabidopsis</taxon>
    </lineage>
</organism>
<dbReference type="EMBL" id="GL348717">
    <property type="protein sequence ID" value="EFH51416.1"/>
    <property type="molecule type" value="Genomic_DNA"/>
</dbReference>
<evidence type="ECO:0000313" key="3">
    <source>
        <dbReference type="EMBL" id="EFH51416.1"/>
    </source>
</evidence>
<dbReference type="eggNOG" id="KOG1378">
    <property type="taxonomic scope" value="Eukaryota"/>
</dbReference>
<proteinExistence type="predicted"/>
<feature type="region of interest" description="Disordered" evidence="1">
    <location>
        <begin position="28"/>
        <end position="56"/>
    </location>
</feature>
<feature type="compositionally biased region" description="Basic and acidic residues" evidence="1">
    <location>
        <begin position="35"/>
        <end position="53"/>
    </location>
</feature>
<keyword evidence="4" id="KW-1185">Reference proteome</keyword>
<name>D7LQ82_ARALL</name>
<dbReference type="Gramene" id="scaffold_500230.1">
    <property type="protein sequence ID" value="scaffold_500230.1"/>
    <property type="gene ID" value="scaffold_500230.1"/>
</dbReference>
<gene>
    <name evidence="3" type="ORF">ARALYDRAFT_904526</name>
</gene>
<keyword evidence="2" id="KW-0732">Signal</keyword>
<reference evidence="4" key="1">
    <citation type="journal article" date="2011" name="Nat. Genet.">
        <title>The Arabidopsis lyrata genome sequence and the basis of rapid genome size change.</title>
        <authorList>
            <person name="Hu T.T."/>
            <person name="Pattyn P."/>
            <person name="Bakker E.G."/>
            <person name="Cao J."/>
            <person name="Cheng J.-F."/>
            <person name="Clark R.M."/>
            <person name="Fahlgren N."/>
            <person name="Fawcett J.A."/>
            <person name="Grimwood J."/>
            <person name="Gundlach H."/>
            <person name="Haberer G."/>
            <person name="Hollister J.D."/>
            <person name="Ossowski S."/>
            <person name="Ottilar R.P."/>
            <person name="Salamov A.A."/>
            <person name="Schneeberger K."/>
            <person name="Spannagl M."/>
            <person name="Wang X."/>
            <person name="Yang L."/>
            <person name="Nasrallah M.E."/>
            <person name="Bergelson J."/>
            <person name="Carrington J.C."/>
            <person name="Gaut B.S."/>
            <person name="Schmutz J."/>
            <person name="Mayer K.F.X."/>
            <person name="Van de Peer Y."/>
            <person name="Grigoriev I.V."/>
            <person name="Nordborg M."/>
            <person name="Weigel D."/>
            <person name="Guo Y.-L."/>
        </authorList>
    </citation>
    <scope>NUCLEOTIDE SEQUENCE [LARGE SCALE GENOMIC DNA]</scope>
    <source>
        <strain evidence="4">cv. MN47</strain>
    </source>
</reference>
<accession>D7LQ82</accession>
<feature type="signal peptide" evidence="2">
    <location>
        <begin position="1"/>
        <end position="19"/>
    </location>
</feature>
<feature type="chain" id="PRO_5003102193" evidence="2">
    <location>
        <begin position="20"/>
        <end position="76"/>
    </location>
</feature>
<dbReference type="HOGENOM" id="CLU_2657830_0_0_1"/>
<evidence type="ECO:0000256" key="1">
    <source>
        <dbReference type="SAM" id="MobiDB-lite"/>
    </source>
</evidence>